<name>C8XF90_NAKMY</name>
<proteinExistence type="predicted"/>
<evidence type="ECO:0000313" key="4">
    <source>
        <dbReference type="Proteomes" id="UP000002218"/>
    </source>
</evidence>
<sequence precursor="true">MRSRVTKTAGIGVAAALVVAAGLWWAAASSPPSESSVTGSAVVVSSLACRNGDEGTVVDLRDPVGQPAGTTRRAILDSCGHQPGEVIAVAYSAADPSRLVVAATDPDAGTGRRLMPLAIVLAGLLALVAVVVVVRDGRRVTRPAVPAHPVAHGRHARPDEDEPAPPVAEPAWPVLELRPAEIDLLFPDRDRLAVSLHDELFTHRSPAQV</sequence>
<dbReference type="InParanoid" id="C8XF90"/>
<gene>
    <name evidence="3" type="ordered locus">Namu_1581</name>
</gene>
<dbReference type="EMBL" id="CP001737">
    <property type="protein sequence ID" value="ACV77976.1"/>
    <property type="molecule type" value="Genomic_DNA"/>
</dbReference>
<organism evidence="3 4">
    <name type="scientific">Nakamurella multipartita (strain ATCC 700099 / DSM 44233 / CIP 104796 / JCM 9543 / NBRC 105858 / Y-104)</name>
    <name type="common">Microsphaera multipartita</name>
    <dbReference type="NCBI Taxonomy" id="479431"/>
    <lineage>
        <taxon>Bacteria</taxon>
        <taxon>Bacillati</taxon>
        <taxon>Actinomycetota</taxon>
        <taxon>Actinomycetes</taxon>
        <taxon>Nakamurellales</taxon>
        <taxon>Nakamurellaceae</taxon>
        <taxon>Nakamurella</taxon>
    </lineage>
</organism>
<feature type="region of interest" description="Disordered" evidence="1">
    <location>
        <begin position="146"/>
        <end position="167"/>
    </location>
</feature>
<protein>
    <submittedName>
        <fullName evidence="3">Uncharacterized protein</fullName>
    </submittedName>
</protein>
<keyword evidence="4" id="KW-1185">Reference proteome</keyword>
<keyword evidence="2" id="KW-0472">Membrane</keyword>
<dbReference type="AlphaFoldDB" id="C8XF90"/>
<keyword evidence="2" id="KW-0812">Transmembrane</keyword>
<dbReference type="STRING" id="479431.Namu_1581"/>
<reference evidence="4" key="1">
    <citation type="submission" date="2009-09" db="EMBL/GenBank/DDBJ databases">
        <title>The complete genome of Nakamurella multipartita DSM 44233.</title>
        <authorList>
            <consortium name="US DOE Joint Genome Institute (JGI-PGF)"/>
            <person name="Lucas S."/>
            <person name="Copeland A."/>
            <person name="Lapidus A."/>
            <person name="Glavina del Rio T."/>
            <person name="Dalin E."/>
            <person name="Tice H."/>
            <person name="Bruce D."/>
            <person name="Goodwin L."/>
            <person name="Pitluck S."/>
            <person name="Kyrpides N."/>
            <person name="Mavromatis K."/>
            <person name="Ivanova N."/>
            <person name="Ovchinnikova G."/>
            <person name="Sims D."/>
            <person name="Meincke L."/>
            <person name="Brettin T."/>
            <person name="Detter J.C."/>
            <person name="Han C."/>
            <person name="Larimer F."/>
            <person name="Land M."/>
            <person name="Hauser L."/>
            <person name="Markowitz V."/>
            <person name="Cheng J.-F."/>
            <person name="Hugenholtz P."/>
            <person name="Woyke T."/>
            <person name="Wu D."/>
            <person name="Klenk H.-P."/>
            <person name="Eisen J.A."/>
        </authorList>
    </citation>
    <scope>NUCLEOTIDE SEQUENCE [LARGE SCALE GENOMIC DNA]</scope>
    <source>
        <strain evidence="4">ATCC 700099 / DSM 44233 / CIP 104796 / JCM 9543 / NBRC 105858 / Y-104</strain>
    </source>
</reference>
<dbReference type="HOGENOM" id="CLU_1314308_0_0_11"/>
<evidence type="ECO:0000256" key="2">
    <source>
        <dbReference type="SAM" id="Phobius"/>
    </source>
</evidence>
<reference evidence="3 4" key="2">
    <citation type="journal article" date="2010" name="Stand. Genomic Sci.">
        <title>Complete genome sequence of Nakamurella multipartita type strain (Y-104).</title>
        <authorList>
            <person name="Tice H."/>
            <person name="Mayilraj S."/>
            <person name="Sims D."/>
            <person name="Lapidus A."/>
            <person name="Nolan M."/>
            <person name="Lucas S."/>
            <person name="Glavina Del Rio T."/>
            <person name="Copeland A."/>
            <person name="Cheng J.F."/>
            <person name="Meincke L."/>
            <person name="Bruce D."/>
            <person name="Goodwin L."/>
            <person name="Pitluck S."/>
            <person name="Ivanova N."/>
            <person name="Mavromatis K."/>
            <person name="Ovchinnikova G."/>
            <person name="Pati A."/>
            <person name="Chen A."/>
            <person name="Palaniappan K."/>
            <person name="Land M."/>
            <person name="Hauser L."/>
            <person name="Chang Y.J."/>
            <person name="Jeffries C.D."/>
            <person name="Detter J.C."/>
            <person name="Brettin T."/>
            <person name="Rohde M."/>
            <person name="Goker M."/>
            <person name="Bristow J."/>
            <person name="Eisen J.A."/>
            <person name="Markowitz V."/>
            <person name="Hugenholtz P."/>
            <person name="Kyrpides N.C."/>
            <person name="Klenk H.P."/>
            <person name="Chen F."/>
        </authorList>
    </citation>
    <scope>NUCLEOTIDE SEQUENCE [LARGE SCALE GENOMIC DNA]</scope>
    <source>
        <strain evidence="4">ATCC 700099 / DSM 44233 / CIP 104796 / JCM 9543 / NBRC 105858 / Y-104</strain>
    </source>
</reference>
<dbReference type="KEGG" id="nml:Namu_1581"/>
<keyword evidence="2" id="KW-1133">Transmembrane helix</keyword>
<feature type="transmembrane region" description="Helical" evidence="2">
    <location>
        <begin position="114"/>
        <end position="134"/>
    </location>
</feature>
<dbReference type="Proteomes" id="UP000002218">
    <property type="component" value="Chromosome"/>
</dbReference>
<evidence type="ECO:0000313" key="3">
    <source>
        <dbReference type="EMBL" id="ACV77976.1"/>
    </source>
</evidence>
<accession>C8XF90</accession>
<evidence type="ECO:0000256" key="1">
    <source>
        <dbReference type="SAM" id="MobiDB-lite"/>
    </source>
</evidence>